<dbReference type="Proteomes" id="UP001153076">
    <property type="component" value="Unassembled WGS sequence"/>
</dbReference>
<evidence type="ECO:0000313" key="2">
    <source>
        <dbReference type="Proteomes" id="UP001153076"/>
    </source>
</evidence>
<gene>
    <name evidence="1" type="ORF">Cgig2_007083</name>
</gene>
<sequence>MDIEGEGNEIHANENLNSISTMIALDALVEDDKKEVQCGYMMGRSGKKRTKCSHCKKATFIAIVRYGTSNMKKHLEKCKAYQATKSSEGGGEKRFKQKVYRDLLARVIIRHGYSFSWVDHEGNRAIHTYLNNEVRTITRNTAKADCLKWIEFKNWKHKRKFDYLVRKKKKKNSLDQMWIGEVLKVLDFPLGVNDGQVSRFRRLLRLWLLLLAQIWRPRRVAFLLLL</sequence>
<accession>A0A9Q1Q6H4</accession>
<dbReference type="GO" id="GO:1990837">
    <property type="term" value="F:sequence-specific double-stranded DNA binding"/>
    <property type="evidence" value="ECO:0007669"/>
    <property type="project" value="TreeGrafter"/>
</dbReference>
<organism evidence="1 2">
    <name type="scientific">Carnegiea gigantea</name>
    <dbReference type="NCBI Taxonomy" id="171969"/>
    <lineage>
        <taxon>Eukaryota</taxon>
        <taxon>Viridiplantae</taxon>
        <taxon>Streptophyta</taxon>
        <taxon>Embryophyta</taxon>
        <taxon>Tracheophyta</taxon>
        <taxon>Spermatophyta</taxon>
        <taxon>Magnoliopsida</taxon>
        <taxon>eudicotyledons</taxon>
        <taxon>Gunneridae</taxon>
        <taxon>Pentapetalae</taxon>
        <taxon>Caryophyllales</taxon>
        <taxon>Cactineae</taxon>
        <taxon>Cactaceae</taxon>
        <taxon>Cactoideae</taxon>
        <taxon>Echinocereeae</taxon>
        <taxon>Carnegiea</taxon>
    </lineage>
</organism>
<protein>
    <recommendedName>
        <fullName evidence="3">Zinc finger, BED-type</fullName>
    </recommendedName>
</protein>
<dbReference type="PANTHER" id="PTHR34396:SF24">
    <property type="entry name" value="BED-TYPE DOMAIN-CONTAINING PROTEIN"/>
    <property type="match status" value="1"/>
</dbReference>
<dbReference type="GO" id="GO:0005634">
    <property type="term" value="C:nucleus"/>
    <property type="evidence" value="ECO:0007669"/>
    <property type="project" value="TreeGrafter"/>
</dbReference>
<comment type="caution">
    <text evidence="1">The sequence shown here is derived from an EMBL/GenBank/DDBJ whole genome shotgun (WGS) entry which is preliminary data.</text>
</comment>
<dbReference type="EMBL" id="JAKOGI010000822">
    <property type="protein sequence ID" value="KAJ8430110.1"/>
    <property type="molecule type" value="Genomic_DNA"/>
</dbReference>
<name>A0A9Q1Q6H4_9CARY</name>
<proteinExistence type="predicted"/>
<dbReference type="InterPro" id="IPR053031">
    <property type="entry name" value="Cuticle_assoc_protein"/>
</dbReference>
<reference evidence="1" key="1">
    <citation type="submission" date="2022-04" db="EMBL/GenBank/DDBJ databases">
        <title>Carnegiea gigantea Genome sequencing and assembly v2.</title>
        <authorList>
            <person name="Copetti D."/>
            <person name="Sanderson M.J."/>
            <person name="Burquez A."/>
            <person name="Wojciechowski M.F."/>
        </authorList>
    </citation>
    <scope>NUCLEOTIDE SEQUENCE</scope>
    <source>
        <strain evidence="1">SGP5-SGP5p</strain>
        <tissue evidence="1">Aerial part</tissue>
    </source>
</reference>
<dbReference type="PANTHER" id="PTHR34396">
    <property type="entry name" value="OS03G0264950 PROTEIN-RELATED"/>
    <property type="match status" value="1"/>
</dbReference>
<dbReference type="AlphaFoldDB" id="A0A9Q1Q6H4"/>
<keyword evidence="2" id="KW-1185">Reference proteome</keyword>
<evidence type="ECO:0008006" key="3">
    <source>
        <dbReference type="Google" id="ProtNLM"/>
    </source>
</evidence>
<dbReference type="GO" id="GO:0006357">
    <property type="term" value="P:regulation of transcription by RNA polymerase II"/>
    <property type="evidence" value="ECO:0007669"/>
    <property type="project" value="TreeGrafter"/>
</dbReference>
<evidence type="ECO:0000313" key="1">
    <source>
        <dbReference type="EMBL" id="KAJ8430110.1"/>
    </source>
</evidence>
<dbReference type="OrthoDB" id="1873329at2759"/>